<name>A0AAD2EC46_9LAMI</name>
<dbReference type="Proteomes" id="UP000834106">
    <property type="component" value="Chromosome 18"/>
</dbReference>
<accession>A0AAD2EC46</accession>
<proteinExistence type="predicted"/>
<dbReference type="PANTHER" id="PTHR36384">
    <property type="entry name" value="SAWADEE PROTEIN"/>
    <property type="match status" value="1"/>
</dbReference>
<dbReference type="EMBL" id="OU503053">
    <property type="protein sequence ID" value="CAI9782305.1"/>
    <property type="molecule type" value="Genomic_DNA"/>
</dbReference>
<protein>
    <submittedName>
        <fullName evidence="1">Uncharacterized protein</fullName>
    </submittedName>
</protein>
<organism evidence="1 2">
    <name type="scientific">Fraxinus pennsylvanica</name>
    <dbReference type="NCBI Taxonomy" id="56036"/>
    <lineage>
        <taxon>Eukaryota</taxon>
        <taxon>Viridiplantae</taxon>
        <taxon>Streptophyta</taxon>
        <taxon>Embryophyta</taxon>
        <taxon>Tracheophyta</taxon>
        <taxon>Spermatophyta</taxon>
        <taxon>Magnoliopsida</taxon>
        <taxon>eudicotyledons</taxon>
        <taxon>Gunneridae</taxon>
        <taxon>Pentapetalae</taxon>
        <taxon>asterids</taxon>
        <taxon>lamiids</taxon>
        <taxon>Lamiales</taxon>
        <taxon>Oleaceae</taxon>
        <taxon>Oleeae</taxon>
        <taxon>Fraxinus</taxon>
    </lineage>
</organism>
<keyword evidence="2" id="KW-1185">Reference proteome</keyword>
<evidence type="ECO:0000313" key="1">
    <source>
        <dbReference type="EMBL" id="CAI9782305.1"/>
    </source>
</evidence>
<gene>
    <name evidence="1" type="ORF">FPE_LOCUS29735</name>
</gene>
<dbReference type="PANTHER" id="PTHR36384:SF1">
    <property type="entry name" value="SAWADEE PROTEIN"/>
    <property type="match status" value="1"/>
</dbReference>
<evidence type="ECO:0000313" key="2">
    <source>
        <dbReference type="Proteomes" id="UP000834106"/>
    </source>
</evidence>
<sequence>MVAKKGIASELLKSTNALKHDVRVSKGPLCNEENNWSSVKKELGFQVMENSSKFHGRIRKSNSEFSHSETGFRYFVLIENLEKDLSPSAIGEFIYKQTSISSQIYVFPSQPSEPYARGAIVLECKEDFEKIYDLLNSSSQLVVSAKGRYIVESCIYS</sequence>
<dbReference type="AlphaFoldDB" id="A0AAD2EC46"/>
<reference evidence="1" key="1">
    <citation type="submission" date="2023-05" db="EMBL/GenBank/DDBJ databases">
        <authorList>
            <person name="Huff M."/>
        </authorList>
    </citation>
    <scope>NUCLEOTIDE SEQUENCE</scope>
</reference>